<gene>
    <name evidence="2" type="ORF">O3P69_009857</name>
</gene>
<dbReference type="Proteomes" id="UP001487740">
    <property type="component" value="Unassembled WGS sequence"/>
</dbReference>
<feature type="compositionally biased region" description="Basic and acidic residues" evidence="1">
    <location>
        <begin position="106"/>
        <end position="115"/>
    </location>
</feature>
<protein>
    <submittedName>
        <fullName evidence="2">Uncharacterized protein</fullName>
    </submittedName>
</protein>
<dbReference type="AlphaFoldDB" id="A0AAW0SMW4"/>
<sequence>MERRLDAQTPSLYLSRGPSSSASVLEVWPRIAWPAIDSPCSVSIGPRDATTSHQHVTNTSPSRTQTGNYYTPRSRHVADVTSGPAEGHKRHGNKRQTLVKGGTSSDRLEQSRSEHLSGFGPQQTKTVHGCSSLSGRTLHPPDAPDIHPLTLPHPHSSTILETIKQIDSLSPSASASSSWR</sequence>
<evidence type="ECO:0000313" key="3">
    <source>
        <dbReference type="Proteomes" id="UP001487740"/>
    </source>
</evidence>
<dbReference type="EMBL" id="JARAKH010000048">
    <property type="protein sequence ID" value="KAK8376503.1"/>
    <property type="molecule type" value="Genomic_DNA"/>
</dbReference>
<evidence type="ECO:0000313" key="2">
    <source>
        <dbReference type="EMBL" id="KAK8376503.1"/>
    </source>
</evidence>
<keyword evidence="3" id="KW-1185">Reference proteome</keyword>
<feature type="region of interest" description="Disordered" evidence="1">
    <location>
        <begin position="44"/>
        <end position="156"/>
    </location>
</feature>
<feature type="region of interest" description="Disordered" evidence="1">
    <location>
        <begin position="1"/>
        <end position="21"/>
    </location>
</feature>
<feature type="compositionally biased region" description="Polar residues" evidence="1">
    <location>
        <begin position="120"/>
        <end position="135"/>
    </location>
</feature>
<name>A0AAW0SMW4_SCYPA</name>
<organism evidence="2 3">
    <name type="scientific">Scylla paramamosain</name>
    <name type="common">Mud crab</name>
    <dbReference type="NCBI Taxonomy" id="85552"/>
    <lineage>
        <taxon>Eukaryota</taxon>
        <taxon>Metazoa</taxon>
        <taxon>Ecdysozoa</taxon>
        <taxon>Arthropoda</taxon>
        <taxon>Crustacea</taxon>
        <taxon>Multicrustacea</taxon>
        <taxon>Malacostraca</taxon>
        <taxon>Eumalacostraca</taxon>
        <taxon>Eucarida</taxon>
        <taxon>Decapoda</taxon>
        <taxon>Pleocyemata</taxon>
        <taxon>Brachyura</taxon>
        <taxon>Eubrachyura</taxon>
        <taxon>Portunoidea</taxon>
        <taxon>Portunidae</taxon>
        <taxon>Portuninae</taxon>
        <taxon>Scylla</taxon>
    </lineage>
</organism>
<reference evidence="2 3" key="1">
    <citation type="submission" date="2023-03" db="EMBL/GenBank/DDBJ databases">
        <title>High-quality genome of Scylla paramamosain provides insights in environmental adaptation.</title>
        <authorList>
            <person name="Zhang L."/>
        </authorList>
    </citation>
    <scope>NUCLEOTIDE SEQUENCE [LARGE SCALE GENOMIC DNA]</scope>
    <source>
        <strain evidence="2">LZ_2023a</strain>
        <tissue evidence="2">Muscle</tissue>
    </source>
</reference>
<feature type="compositionally biased region" description="Polar residues" evidence="1">
    <location>
        <begin position="8"/>
        <end position="21"/>
    </location>
</feature>
<proteinExistence type="predicted"/>
<feature type="compositionally biased region" description="Polar residues" evidence="1">
    <location>
        <begin position="49"/>
        <end position="71"/>
    </location>
</feature>
<accession>A0AAW0SMW4</accession>
<evidence type="ECO:0000256" key="1">
    <source>
        <dbReference type="SAM" id="MobiDB-lite"/>
    </source>
</evidence>
<comment type="caution">
    <text evidence="2">The sequence shown here is derived from an EMBL/GenBank/DDBJ whole genome shotgun (WGS) entry which is preliminary data.</text>
</comment>